<feature type="region of interest" description="Disordered" evidence="8">
    <location>
        <begin position="1"/>
        <end position="31"/>
    </location>
</feature>
<dbReference type="Gene3D" id="1.25.40.420">
    <property type="match status" value="1"/>
</dbReference>
<dbReference type="GeneID" id="103318004"/>
<evidence type="ECO:0000313" key="11">
    <source>
        <dbReference type="Proteomes" id="UP000002358"/>
    </source>
</evidence>
<keyword evidence="11" id="KW-1185">Reference proteome</keyword>
<reference evidence="10" key="1">
    <citation type="submission" date="2021-01" db="UniProtKB">
        <authorList>
            <consortium name="EnsemblMetazoa"/>
        </authorList>
    </citation>
    <scope>IDENTIFICATION</scope>
</reference>
<protein>
    <recommendedName>
        <fullName evidence="2">Kelch-like protein diablo</fullName>
    </recommendedName>
</protein>
<dbReference type="Proteomes" id="UP000002358">
    <property type="component" value="Chromosome 1"/>
</dbReference>
<dbReference type="PRINTS" id="PR00501">
    <property type="entry name" value="KELCHREPEAT"/>
</dbReference>
<evidence type="ECO:0000256" key="5">
    <source>
        <dbReference type="ARBA" id="ARBA00022786"/>
    </source>
</evidence>
<dbReference type="GO" id="GO:0016567">
    <property type="term" value="P:protein ubiquitination"/>
    <property type="evidence" value="ECO:0007669"/>
    <property type="project" value="UniProtKB-UniPathway"/>
</dbReference>
<evidence type="ECO:0000256" key="6">
    <source>
        <dbReference type="ARBA" id="ARBA00023203"/>
    </source>
</evidence>
<dbReference type="PANTHER" id="PTHR24412:SF172">
    <property type="entry name" value="KELCH-LIKE PROTEIN 10"/>
    <property type="match status" value="1"/>
</dbReference>
<dbReference type="KEGG" id="nvi:103318004"/>
<evidence type="ECO:0000256" key="4">
    <source>
        <dbReference type="ARBA" id="ARBA00022737"/>
    </source>
</evidence>
<dbReference type="AlphaFoldDB" id="A0A7M7PWP1"/>
<dbReference type="InterPro" id="IPR011333">
    <property type="entry name" value="SKP1/BTB/POZ_sf"/>
</dbReference>
<keyword evidence="3" id="KW-0880">Kelch repeat</keyword>
<dbReference type="InterPro" id="IPR015915">
    <property type="entry name" value="Kelch-typ_b-propeller"/>
</dbReference>
<proteinExistence type="predicted"/>
<dbReference type="SMR" id="A0A7M7PWP1"/>
<sequence>MSRLMSDGASSPPRKMGKYERGDAEAVETEVGAGDANSMKFRQRRCTPGASWPALLRAGADCSDYEEKAPREFSAVWSEMRSKGELCDCEIESGDGQVYAAHRVILAGVSPYFKVLFTSRLSSERQRLEMPEASSGLVGLILDYAYTGRCGGLSAENVERLLTLADRFELLGLVRLCSDFLAEQLKPDNCLGIHKFAQHYFCQGLERRSRGYARRHFEQIVRGPGGGALEFCQLECDEVEALLREDELNAPREELVFEAVRLWVEARPGERAGRHAARLLWACPRYGLMPRRFLEEAVLGWCATLPRPTPEDEGPGDGPGQGLGRLEAALRTSITTAEWRRPRAPHELLLLLGGWAAGALTSLVETFDGRSERWRPRAEWAAGSGPRAYHGLCCLPEEGGARLRVYLCGGYDGRRILNALRCCALTARGLEPPEWRERACMHEARCYLSLCALGGRLYALGGNNGLARLRSCERYEPAQNQWQLIAPMRRERSDASAAALGGCLYVAGGYDGRSILDSLELYDPGADQWTSLQQLPSMRSPRTGLCLVGFRHWLYAIGGFDGYRRLASGALCASLHLIHTYIRVDIAHVTPPIFLAAVERLDCRRRDAGWQRLPDMAHARSNLAAAVLDGSRILAIGGYDGSQPVSHVEAYSAELERWAHLPPIVTARSALAVCVLALPRPL</sequence>
<dbReference type="UniPathway" id="UPA00143"/>
<dbReference type="Gene3D" id="2.120.10.80">
    <property type="entry name" value="Kelch-type beta propeller"/>
    <property type="match status" value="2"/>
</dbReference>
<keyword evidence="4" id="KW-0677">Repeat</keyword>
<comment type="pathway">
    <text evidence="1">Protein modification; protein ubiquitination.</text>
</comment>
<dbReference type="SUPFAM" id="SSF117281">
    <property type="entry name" value="Kelch motif"/>
    <property type="match status" value="2"/>
</dbReference>
<dbReference type="EnsemblMetazoa" id="XM_031920981">
    <property type="protein sequence ID" value="XP_031776841"/>
    <property type="gene ID" value="LOC103318004"/>
</dbReference>
<dbReference type="PIRSF" id="PIRSF037037">
    <property type="entry name" value="Kelch-like_protein_gigaxonin"/>
    <property type="match status" value="1"/>
</dbReference>
<keyword evidence="6" id="KW-0009">Actin-binding</keyword>
<keyword evidence="5" id="KW-0833">Ubl conjugation pathway</keyword>
<evidence type="ECO:0000256" key="8">
    <source>
        <dbReference type="SAM" id="MobiDB-lite"/>
    </source>
</evidence>
<organism evidence="10 11">
    <name type="scientific">Nasonia vitripennis</name>
    <name type="common">Parasitic wasp</name>
    <dbReference type="NCBI Taxonomy" id="7425"/>
    <lineage>
        <taxon>Eukaryota</taxon>
        <taxon>Metazoa</taxon>
        <taxon>Ecdysozoa</taxon>
        <taxon>Arthropoda</taxon>
        <taxon>Hexapoda</taxon>
        <taxon>Insecta</taxon>
        <taxon>Pterygota</taxon>
        <taxon>Neoptera</taxon>
        <taxon>Endopterygota</taxon>
        <taxon>Hymenoptera</taxon>
        <taxon>Apocrita</taxon>
        <taxon>Proctotrupomorpha</taxon>
        <taxon>Chalcidoidea</taxon>
        <taxon>Pteromalidae</taxon>
        <taxon>Pteromalinae</taxon>
        <taxon>Nasonia</taxon>
    </lineage>
</organism>
<feature type="domain" description="BTB" evidence="9">
    <location>
        <begin position="87"/>
        <end position="149"/>
    </location>
</feature>
<dbReference type="PANTHER" id="PTHR24412">
    <property type="entry name" value="KELCH PROTEIN"/>
    <property type="match status" value="1"/>
</dbReference>
<dbReference type="InterPro" id="IPR006652">
    <property type="entry name" value="Kelch_1"/>
</dbReference>
<evidence type="ECO:0000256" key="2">
    <source>
        <dbReference type="ARBA" id="ARBA00013699"/>
    </source>
</evidence>
<evidence type="ECO:0000256" key="3">
    <source>
        <dbReference type="ARBA" id="ARBA00022441"/>
    </source>
</evidence>
<dbReference type="InterPro" id="IPR017096">
    <property type="entry name" value="BTB-kelch_protein"/>
</dbReference>
<comment type="function">
    <text evidence="7">Probable substrate-specific adapter of an E3 ubiquitin-protein ligase complex which mediates the ubiquitination and subsequent proteasomal degradation of target proteins. May have a role in synapse differentiation and growth.</text>
</comment>
<evidence type="ECO:0000256" key="1">
    <source>
        <dbReference type="ARBA" id="ARBA00004906"/>
    </source>
</evidence>
<accession>A0A7M7PWP1</accession>
<dbReference type="InParanoid" id="A0A7M7PWP1"/>
<dbReference type="Pfam" id="PF07707">
    <property type="entry name" value="BACK"/>
    <property type="match status" value="1"/>
</dbReference>
<dbReference type="InterPro" id="IPR011705">
    <property type="entry name" value="BACK"/>
</dbReference>
<dbReference type="SMART" id="SM00225">
    <property type="entry name" value="BTB"/>
    <property type="match status" value="1"/>
</dbReference>
<dbReference type="PROSITE" id="PS50097">
    <property type="entry name" value="BTB"/>
    <property type="match status" value="1"/>
</dbReference>
<dbReference type="InterPro" id="IPR000210">
    <property type="entry name" value="BTB/POZ_dom"/>
</dbReference>
<evidence type="ECO:0000259" key="9">
    <source>
        <dbReference type="PROSITE" id="PS50097"/>
    </source>
</evidence>
<dbReference type="Pfam" id="PF00651">
    <property type="entry name" value="BTB"/>
    <property type="match status" value="1"/>
</dbReference>
<dbReference type="SUPFAM" id="SSF54695">
    <property type="entry name" value="POZ domain"/>
    <property type="match status" value="1"/>
</dbReference>
<dbReference type="SMART" id="SM00875">
    <property type="entry name" value="BACK"/>
    <property type="match status" value="1"/>
</dbReference>
<dbReference type="SMART" id="SM00612">
    <property type="entry name" value="Kelch"/>
    <property type="match status" value="6"/>
</dbReference>
<name>A0A7M7PWP1_NASVI</name>
<dbReference type="Pfam" id="PF01344">
    <property type="entry name" value="Kelch_1"/>
    <property type="match status" value="1"/>
</dbReference>
<dbReference type="OrthoDB" id="191037at2759"/>
<dbReference type="Gene3D" id="3.30.710.10">
    <property type="entry name" value="Potassium Channel Kv1.1, Chain A"/>
    <property type="match status" value="1"/>
</dbReference>
<dbReference type="RefSeq" id="XP_031776841.2">
    <property type="nucleotide sequence ID" value="XM_031920981.2"/>
</dbReference>
<evidence type="ECO:0000256" key="7">
    <source>
        <dbReference type="ARBA" id="ARBA00043912"/>
    </source>
</evidence>
<evidence type="ECO:0000313" key="10">
    <source>
        <dbReference type="EnsemblMetazoa" id="XP_031776841"/>
    </source>
</evidence>
<dbReference type="Pfam" id="PF24681">
    <property type="entry name" value="Kelch_KLHDC2_KLHL20_DRC7"/>
    <property type="match status" value="1"/>
</dbReference>
<dbReference type="GO" id="GO:0003779">
    <property type="term" value="F:actin binding"/>
    <property type="evidence" value="ECO:0007669"/>
    <property type="project" value="UniProtKB-KW"/>
</dbReference>